<dbReference type="InterPro" id="IPR002645">
    <property type="entry name" value="STAS_dom"/>
</dbReference>
<organism evidence="7 8">
    <name type="scientific">Ambispora leptoticha</name>
    <dbReference type="NCBI Taxonomy" id="144679"/>
    <lineage>
        <taxon>Eukaryota</taxon>
        <taxon>Fungi</taxon>
        <taxon>Fungi incertae sedis</taxon>
        <taxon>Mucoromycota</taxon>
        <taxon>Glomeromycotina</taxon>
        <taxon>Glomeromycetes</taxon>
        <taxon>Archaeosporales</taxon>
        <taxon>Ambisporaceae</taxon>
        <taxon>Ambispora</taxon>
    </lineage>
</organism>
<dbReference type="InterPro" id="IPR011547">
    <property type="entry name" value="SLC26A/SulP_dom"/>
</dbReference>
<feature type="transmembrane region" description="Helical" evidence="5">
    <location>
        <begin position="79"/>
        <end position="98"/>
    </location>
</feature>
<sequence>MSNTNYPFHESRPNFKDKLAELPQNLPKYTTNYVKSLFPITSWIGRYNLTWLIADLIAGLTVGAVVVPQGMGYAKVANLAPEFGLYTSFVGVCIYFFFATSKDITIGPTAVMSLLLGQTVQKIQTEYPKHYANIDYITALTLVAGIVSAALGFLRLGIIVDFIPGPVIASFSTGSAITIAIGQIYNLMGIANIDNKQAGYLVLGKTLGALGTTKIDAVMGILSLLFLYGIKYACRHAGKRWARYEHTFFIISIMRNIFIIVLTTIIAYIINIGKKTSPISILKTVPKGFSHVQVPPLNSEVIDHISSYIPIIVVILILEHVAIAKNFGRVNDYKINPSQEMIAIGVTNIVGPFLGGYAATGSFSRTAIKSKSGVRTPLAGIFSGILVVFALFFLTPAFYYIPNSSLAAVIIHAVLDLISPWSYVKTLYQIQFWDFTIYVVGVLLTFFTSIEIGVYVSTGLALLVLLVRVARPRIEALGRLPLAGDENQTKYAYVPSTHPSFTAASNPPEGVLIFRLPESLTYPNSNYIDDKVIGYAKKHTRRYHVRAEKKGDRPWNDSGENGTENQNAPRLRAIIFDMGGVNAIDSTGIQSLFDIRKELNKYADHIVEFHFANILNENIQNALLTGGFGVINVSADDLSEKNEKENGDQKIKDEEKAQSLYKPAKKFFHLTLDEAVDAATNSEWK</sequence>
<feature type="transmembrane region" description="Helical" evidence="5">
    <location>
        <begin position="379"/>
        <end position="399"/>
    </location>
</feature>
<keyword evidence="8" id="KW-1185">Reference proteome</keyword>
<dbReference type="InterPro" id="IPR036513">
    <property type="entry name" value="STAS_dom_sf"/>
</dbReference>
<dbReference type="EMBL" id="CAJVPS010003134">
    <property type="protein sequence ID" value="CAG8583160.1"/>
    <property type="molecule type" value="Genomic_DNA"/>
</dbReference>
<feature type="transmembrane region" description="Helical" evidence="5">
    <location>
        <begin position="305"/>
        <end position="328"/>
    </location>
</feature>
<reference evidence="7" key="1">
    <citation type="submission" date="2021-06" db="EMBL/GenBank/DDBJ databases">
        <authorList>
            <person name="Kallberg Y."/>
            <person name="Tangrot J."/>
            <person name="Rosling A."/>
        </authorList>
    </citation>
    <scope>NUCLEOTIDE SEQUENCE</scope>
    <source>
        <strain evidence="7">FL130A</strain>
    </source>
</reference>
<evidence type="ECO:0000313" key="8">
    <source>
        <dbReference type="Proteomes" id="UP000789508"/>
    </source>
</evidence>
<evidence type="ECO:0000256" key="2">
    <source>
        <dbReference type="ARBA" id="ARBA00022692"/>
    </source>
</evidence>
<dbReference type="Pfam" id="PF01740">
    <property type="entry name" value="STAS"/>
    <property type="match status" value="1"/>
</dbReference>
<keyword evidence="4 5" id="KW-0472">Membrane</keyword>
<evidence type="ECO:0000256" key="5">
    <source>
        <dbReference type="SAM" id="Phobius"/>
    </source>
</evidence>
<comment type="subcellular location">
    <subcellularLocation>
        <location evidence="1">Membrane</location>
        <topology evidence="1">Multi-pass membrane protein</topology>
    </subcellularLocation>
</comment>
<keyword evidence="2 5" id="KW-0812">Transmembrane</keyword>
<feature type="transmembrane region" description="Helical" evidence="5">
    <location>
        <begin position="248"/>
        <end position="270"/>
    </location>
</feature>
<name>A0A9N9C188_9GLOM</name>
<dbReference type="GO" id="GO:0016020">
    <property type="term" value="C:membrane"/>
    <property type="evidence" value="ECO:0007669"/>
    <property type="project" value="UniProtKB-SubCell"/>
</dbReference>
<accession>A0A9N9C188</accession>
<gene>
    <name evidence="7" type="ORF">ALEPTO_LOCUS7359</name>
</gene>
<feature type="transmembrane region" description="Helical" evidence="5">
    <location>
        <begin position="49"/>
        <end position="67"/>
    </location>
</feature>
<feature type="transmembrane region" description="Helical" evidence="5">
    <location>
        <begin position="136"/>
        <end position="154"/>
    </location>
</feature>
<dbReference type="NCBIfam" id="TIGR00815">
    <property type="entry name" value="sulP"/>
    <property type="match status" value="1"/>
</dbReference>
<dbReference type="Pfam" id="PF00916">
    <property type="entry name" value="Sulfate_transp"/>
    <property type="match status" value="1"/>
</dbReference>
<evidence type="ECO:0000313" key="7">
    <source>
        <dbReference type="EMBL" id="CAG8583160.1"/>
    </source>
</evidence>
<protein>
    <submittedName>
        <fullName evidence="7">741_t:CDS:1</fullName>
    </submittedName>
</protein>
<dbReference type="OrthoDB" id="288203at2759"/>
<feature type="transmembrane region" description="Helical" evidence="5">
    <location>
        <begin position="340"/>
        <end position="359"/>
    </location>
</feature>
<dbReference type="AlphaFoldDB" id="A0A9N9C188"/>
<keyword evidence="3 5" id="KW-1133">Transmembrane helix</keyword>
<feature type="transmembrane region" description="Helical" evidence="5">
    <location>
        <begin position="406"/>
        <end position="423"/>
    </location>
</feature>
<feature type="domain" description="STAS" evidence="6">
    <location>
        <begin position="501"/>
        <end position="679"/>
    </location>
</feature>
<evidence type="ECO:0000256" key="4">
    <source>
        <dbReference type="ARBA" id="ARBA00023136"/>
    </source>
</evidence>
<feature type="transmembrane region" description="Helical" evidence="5">
    <location>
        <begin position="166"/>
        <end position="187"/>
    </location>
</feature>
<dbReference type="PANTHER" id="PTHR11814">
    <property type="entry name" value="SULFATE TRANSPORTER"/>
    <property type="match status" value="1"/>
</dbReference>
<evidence type="ECO:0000256" key="3">
    <source>
        <dbReference type="ARBA" id="ARBA00022989"/>
    </source>
</evidence>
<dbReference type="SUPFAM" id="SSF52091">
    <property type="entry name" value="SpoIIaa-like"/>
    <property type="match status" value="1"/>
</dbReference>
<proteinExistence type="predicted"/>
<dbReference type="InterPro" id="IPR001902">
    <property type="entry name" value="SLC26A/SulP_fam"/>
</dbReference>
<dbReference type="Proteomes" id="UP000789508">
    <property type="component" value="Unassembled WGS sequence"/>
</dbReference>
<dbReference type="CDD" id="cd07042">
    <property type="entry name" value="STAS_SulP_like_sulfate_transporter"/>
    <property type="match status" value="1"/>
</dbReference>
<dbReference type="Gene3D" id="3.30.750.24">
    <property type="entry name" value="STAS domain"/>
    <property type="match status" value="1"/>
</dbReference>
<comment type="caution">
    <text evidence="7">The sequence shown here is derived from an EMBL/GenBank/DDBJ whole genome shotgun (WGS) entry which is preliminary data.</text>
</comment>
<feature type="transmembrane region" description="Helical" evidence="5">
    <location>
        <begin position="435"/>
        <end position="467"/>
    </location>
</feature>
<dbReference type="PROSITE" id="PS50801">
    <property type="entry name" value="STAS"/>
    <property type="match status" value="1"/>
</dbReference>
<feature type="transmembrane region" description="Helical" evidence="5">
    <location>
        <begin position="207"/>
        <end position="228"/>
    </location>
</feature>
<evidence type="ECO:0000259" key="6">
    <source>
        <dbReference type="PROSITE" id="PS50801"/>
    </source>
</evidence>
<dbReference type="GO" id="GO:0055085">
    <property type="term" value="P:transmembrane transport"/>
    <property type="evidence" value="ECO:0007669"/>
    <property type="project" value="InterPro"/>
</dbReference>
<evidence type="ECO:0000256" key="1">
    <source>
        <dbReference type="ARBA" id="ARBA00004141"/>
    </source>
</evidence>